<evidence type="ECO:0000313" key="2">
    <source>
        <dbReference type="Proteomes" id="UP000649345"/>
    </source>
</evidence>
<reference evidence="1" key="1">
    <citation type="submission" date="2020-08" db="EMBL/GenBank/DDBJ databases">
        <title>Genome public.</title>
        <authorList>
            <person name="Liu C."/>
            <person name="Sun Q."/>
        </authorList>
    </citation>
    <scope>NUCLEOTIDE SEQUENCE</scope>
    <source>
        <strain evidence="1">NSJ-68</strain>
    </source>
</reference>
<dbReference type="SFLD" id="SFLDG01140">
    <property type="entry name" value="C2.B:_Phosphomannomutase_and_P"/>
    <property type="match status" value="1"/>
</dbReference>
<dbReference type="SUPFAM" id="SSF56784">
    <property type="entry name" value="HAD-like"/>
    <property type="match status" value="1"/>
</dbReference>
<gene>
    <name evidence="1" type="ORF">H8S44_10290</name>
</gene>
<comment type="caution">
    <text evidence="1">The sequence shown here is derived from an EMBL/GenBank/DDBJ whole genome shotgun (WGS) entry which is preliminary data.</text>
</comment>
<dbReference type="InterPro" id="IPR000150">
    <property type="entry name" value="Cof"/>
</dbReference>
<dbReference type="Proteomes" id="UP000649345">
    <property type="component" value="Unassembled WGS sequence"/>
</dbReference>
<keyword evidence="1" id="KW-0378">Hydrolase</keyword>
<dbReference type="SFLD" id="SFLDS00003">
    <property type="entry name" value="Haloacid_Dehalogenase"/>
    <property type="match status" value="1"/>
</dbReference>
<dbReference type="NCBIfam" id="TIGR00099">
    <property type="entry name" value="Cof-subfamily"/>
    <property type="match status" value="1"/>
</dbReference>
<dbReference type="PANTHER" id="PTHR10000:SF25">
    <property type="entry name" value="PHOSPHATASE YKRA-RELATED"/>
    <property type="match status" value="1"/>
</dbReference>
<sequence length="256" mass="28453">MIKAAFFDVDGTLMDHSVGQIPEDTKEALKRLRQKGIRIFTGTGRHISELRKLGITELDFDGHVLLNGQICLDKAGRVLDAHAIDEEDRKTAIRWFEKKELPISFVEQDRIYINFINDRVRKTQADISSDLPEMGSVTGDPVYLINVFADDGDVNRLLKDMPHCSSTRWNPYGVDVIAAGNSKAKGIRQMISHYNICREEIIAFGDGENDMEMLEYAGIGVAMGNADPEVKEIADYVTDGVGEGGISHALTHFGLI</sequence>
<dbReference type="Pfam" id="PF08282">
    <property type="entry name" value="Hydrolase_3"/>
    <property type="match status" value="1"/>
</dbReference>
<dbReference type="GO" id="GO:0000287">
    <property type="term" value="F:magnesium ion binding"/>
    <property type="evidence" value="ECO:0007669"/>
    <property type="project" value="TreeGrafter"/>
</dbReference>
<dbReference type="InterPro" id="IPR036412">
    <property type="entry name" value="HAD-like_sf"/>
</dbReference>
<name>A0A923RPA6_9FIRM</name>
<keyword evidence="2" id="KW-1185">Reference proteome</keyword>
<dbReference type="PANTHER" id="PTHR10000">
    <property type="entry name" value="PHOSPHOSERINE PHOSPHATASE"/>
    <property type="match status" value="1"/>
</dbReference>
<dbReference type="RefSeq" id="WP_186873602.1">
    <property type="nucleotide sequence ID" value="NZ_JACOOR010000005.1"/>
</dbReference>
<protein>
    <submittedName>
        <fullName evidence="1">Cof-type HAD-IIB family hydrolase</fullName>
    </submittedName>
</protein>
<dbReference type="NCBIfam" id="TIGR01484">
    <property type="entry name" value="HAD-SF-IIB"/>
    <property type="match status" value="1"/>
</dbReference>
<evidence type="ECO:0000313" key="1">
    <source>
        <dbReference type="EMBL" id="MBC5660160.1"/>
    </source>
</evidence>
<dbReference type="SFLD" id="SFLDG01144">
    <property type="entry name" value="C2.B.4:_PGP_Like"/>
    <property type="match status" value="1"/>
</dbReference>
<accession>A0A923RPA6</accession>
<proteinExistence type="predicted"/>
<dbReference type="PROSITE" id="PS01229">
    <property type="entry name" value="COF_2"/>
    <property type="match status" value="1"/>
</dbReference>
<dbReference type="Gene3D" id="3.40.50.1000">
    <property type="entry name" value="HAD superfamily/HAD-like"/>
    <property type="match status" value="1"/>
</dbReference>
<dbReference type="Gene3D" id="3.30.1240.10">
    <property type="match status" value="1"/>
</dbReference>
<dbReference type="EMBL" id="JACOOR010000005">
    <property type="protein sequence ID" value="MBC5660160.1"/>
    <property type="molecule type" value="Genomic_DNA"/>
</dbReference>
<dbReference type="GO" id="GO:0005829">
    <property type="term" value="C:cytosol"/>
    <property type="evidence" value="ECO:0007669"/>
    <property type="project" value="TreeGrafter"/>
</dbReference>
<dbReference type="InterPro" id="IPR006379">
    <property type="entry name" value="HAD-SF_hydro_IIB"/>
</dbReference>
<dbReference type="GO" id="GO:0016791">
    <property type="term" value="F:phosphatase activity"/>
    <property type="evidence" value="ECO:0007669"/>
    <property type="project" value="UniProtKB-ARBA"/>
</dbReference>
<dbReference type="InterPro" id="IPR023214">
    <property type="entry name" value="HAD_sf"/>
</dbReference>
<dbReference type="AlphaFoldDB" id="A0A923RPA6"/>
<organism evidence="1 2">
    <name type="scientific">Anaerosacchariphilus hominis</name>
    <dbReference type="NCBI Taxonomy" id="2763017"/>
    <lineage>
        <taxon>Bacteria</taxon>
        <taxon>Bacillati</taxon>
        <taxon>Bacillota</taxon>
        <taxon>Clostridia</taxon>
        <taxon>Lachnospirales</taxon>
        <taxon>Lachnospiraceae</taxon>
        <taxon>Anaerosacchariphilus</taxon>
    </lineage>
</organism>